<evidence type="ECO:0000256" key="3">
    <source>
        <dbReference type="ARBA" id="ARBA00023134"/>
    </source>
</evidence>
<comment type="function">
    <text evidence="4">Required for a late step of 50S ribosomal subunit assembly. Has GTPase activity.</text>
</comment>
<organism evidence="7 8">
    <name type="scientific">Peptoniphilus lacrimalis</name>
    <dbReference type="NCBI Taxonomy" id="33031"/>
    <lineage>
        <taxon>Bacteria</taxon>
        <taxon>Bacillati</taxon>
        <taxon>Bacillota</taxon>
        <taxon>Tissierellia</taxon>
        <taxon>Tissierellales</taxon>
        <taxon>Peptoniphilaceae</taxon>
        <taxon>Peptoniphilus</taxon>
    </lineage>
</organism>
<evidence type="ECO:0000313" key="7">
    <source>
        <dbReference type="EMBL" id="SUB56507.1"/>
    </source>
</evidence>
<gene>
    <name evidence="7" type="primary">rbgA</name>
    <name evidence="7" type="ORF">NCTC13149_00279</name>
</gene>
<dbReference type="RefSeq" id="WP_019034675.1">
    <property type="nucleotide sequence ID" value="NZ_UGSZ01000001.1"/>
</dbReference>
<feature type="domain" description="CP-type G" evidence="6">
    <location>
        <begin position="14"/>
        <end position="177"/>
    </location>
</feature>
<dbReference type="InterPro" id="IPR030378">
    <property type="entry name" value="G_CP_dom"/>
</dbReference>
<comment type="subcellular location">
    <subcellularLocation>
        <location evidence="4">Cytoplasm</location>
    </subcellularLocation>
</comment>
<feature type="binding site" evidence="5">
    <location>
        <begin position="58"/>
        <end position="61"/>
    </location>
    <ligand>
        <name>GTP</name>
        <dbReference type="ChEBI" id="CHEBI:37565"/>
    </ligand>
</feature>
<dbReference type="SUPFAM" id="SSF52540">
    <property type="entry name" value="P-loop containing nucleoside triphosphate hydrolases"/>
    <property type="match status" value="1"/>
</dbReference>
<dbReference type="PANTHER" id="PTHR45782">
    <property type="entry name" value="MITOCHONDRIAL RIBOSOME-ASSOCIATED GTPASE 1"/>
    <property type="match status" value="1"/>
</dbReference>
<dbReference type="PROSITE" id="PS51721">
    <property type="entry name" value="G_CP"/>
    <property type="match status" value="1"/>
</dbReference>
<evidence type="ECO:0000256" key="2">
    <source>
        <dbReference type="ARBA" id="ARBA00022741"/>
    </source>
</evidence>
<keyword evidence="3 4" id="KW-0342">GTP-binding</keyword>
<dbReference type="GO" id="GO:0005737">
    <property type="term" value="C:cytoplasm"/>
    <property type="evidence" value="ECO:0007669"/>
    <property type="project" value="UniProtKB-SubCell"/>
</dbReference>
<dbReference type="GO" id="GO:0005525">
    <property type="term" value="F:GTP binding"/>
    <property type="evidence" value="ECO:0007669"/>
    <property type="project" value="UniProtKB-KW"/>
</dbReference>
<dbReference type="CDD" id="cd01856">
    <property type="entry name" value="YlqF"/>
    <property type="match status" value="1"/>
</dbReference>
<keyword evidence="4" id="KW-0963">Cytoplasm</keyword>
<dbReference type="InterPro" id="IPR027417">
    <property type="entry name" value="P-loop_NTPase"/>
</dbReference>
<evidence type="ECO:0000259" key="6">
    <source>
        <dbReference type="PROSITE" id="PS51721"/>
    </source>
</evidence>
<protein>
    <recommendedName>
        <fullName evidence="1 4">Ribosome biogenesis GTPase A</fullName>
    </recommendedName>
</protein>
<dbReference type="Gene3D" id="1.10.1580.10">
    <property type="match status" value="1"/>
</dbReference>
<dbReference type="OrthoDB" id="9779790at2"/>
<dbReference type="GO" id="GO:0003924">
    <property type="term" value="F:GTPase activity"/>
    <property type="evidence" value="ECO:0007669"/>
    <property type="project" value="TreeGrafter"/>
</dbReference>
<evidence type="ECO:0000256" key="5">
    <source>
        <dbReference type="PIRSR" id="PIRSR006230-1"/>
    </source>
</evidence>
<dbReference type="NCBIfam" id="TIGR03596">
    <property type="entry name" value="GTPase_YlqF"/>
    <property type="match status" value="1"/>
</dbReference>
<dbReference type="InterPro" id="IPR016478">
    <property type="entry name" value="GTPase_MTG1"/>
</dbReference>
<dbReference type="InterPro" id="IPR023179">
    <property type="entry name" value="GTP-bd_ortho_bundle_sf"/>
</dbReference>
<dbReference type="Proteomes" id="UP000255517">
    <property type="component" value="Unassembled WGS sequence"/>
</dbReference>
<dbReference type="InterPro" id="IPR006073">
    <property type="entry name" value="GTP-bd"/>
</dbReference>
<sequence length="277" mass="31352">MNINWYPGHMKKTIEDIERKKLITDFCIEIIDARIPFSSSNPLLNEVIKGKKKLIIFNKSDLCDENMTSKWISHYKSRDINVLKYNATKPNVNAVIKASMELMAEEIKKFKDKGINHGALKAMVVGIPNSGKSTFINGISGRKSAKTGNTPGITKTNQWIRLNKNLHFLDTPGVLWHKFPENVGINLAFTGAIKDEIMDRETLGLKLIERLNSIDKNILKSRYGVDTEKKPIEIMEDIGKKRGALLRGALINYEKVSSILLDEFRKGILGRITLEDI</sequence>
<evidence type="ECO:0000256" key="4">
    <source>
        <dbReference type="PIRNR" id="PIRNR006230"/>
    </source>
</evidence>
<dbReference type="AlphaFoldDB" id="A0A379C4H5"/>
<dbReference type="Gene3D" id="3.40.50.300">
    <property type="entry name" value="P-loop containing nucleotide triphosphate hydrolases"/>
    <property type="match status" value="1"/>
</dbReference>
<dbReference type="EMBL" id="UGSZ01000001">
    <property type="protein sequence ID" value="SUB56507.1"/>
    <property type="molecule type" value="Genomic_DNA"/>
</dbReference>
<feature type="binding site" evidence="5">
    <location>
        <position position="173"/>
    </location>
    <ligand>
        <name>GTP</name>
        <dbReference type="ChEBI" id="CHEBI:37565"/>
    </ligand>
</feature>
<comment type="similarity">
    <text evidence="4">Belongs to the TRAFAC class YlqF/YawG GTPase family. MTG1 subfamily.</text>
</comment>
<dbReference type="PANTHER" id="PTHR45782:SF4">
    <property type="entry name" value="MITOCHONDRIAL RIBOSOME-ASSOCIATED GTPASE 1"/>
    <property type="match status" value="1"/>
</dbReference>
<dbReference type="InterPro" id="IPR019991">
    <property type="entry name" value="GTP-bd_ribosome_bgen"/>
</dbReference>
<evidence type="ECO:0000313" key="8">
    <source>
        <dbReference type="Proteomes" id="UP000255517"/>
    </source>
</evidence>
<feature type="binding site" evidence="5">
    <location>
        <begin position="129"/>
        <end position="134"/>
    </location>
    <ligand>
        <name>GTP</name>
        <dbReference type="ChEBI" id="CHEBI:37565"/>
    </ligand>
</feature>
<evidence type="ECO:0000256" key="1">
    <source>
        <dbReference type="ARBA" id="ARBA00014898"/>
    </source>
</evidence>
<dbReference type="PIRSF" id="PIRSF006230">
    <property type="entry name" value="MG442"/>
    <property type="match status" value="1"/>
</dbReference>
<dbReference type="GO" id="GO:0006412">
    <property type="term" value="P:translation"/>
    <property type="evidence" value="ECO:0007669"/>
    <property type="project" value="TreeGrafter"/>
</dbReference>
<keyword evidence="2 4" id="KW-0547">Nucleotide-binding</keyword>
<name>A0A379C4H5_9FIRM</name>
<accession>A0A379C4H5</accession>
<dbReference type="STRING" id="1122949.GCA_000378725_00848"/>
<proteinExistence type="inferred from homology"/>
<reference evidence="7 8" key="1">
    <citation type="submission" date="2018-06" db="EMBL/GenBank/DDBJ databases">
        <authorList>
            <consortium name="Pathogen Informatics"/>
            <person name="Doyle S."/>
        </authorList>
    </citation>
    <scope>NUCLEOTIDE SEQUENCE [LARGE SCALE GENOMIC DNA]</scope>
    <source>
        <strain evidence="7 8">NCTC13149</strain>
    </source>
</reference>
<dbReference type="Pfam" id="PF01926">
    <property type="entry name" value="MMR_HSR1"/>
    <property type="match status" value="1"/>
</dbReference>